<keyword evidence="2" id="KW-1185">Reference proteome</keyword>
<reference evidence="1" key="1">
    <citation type="submission" date="2021-04" db="EMBL/GenBank/DDBJ databases">
        <authorList>
            <person name="Chebbi M.A.C M."/>
        </authorList>
    </citation>
    <scope>NUCLEOTIDE SEQUENCE</scope>
</reference>
<dbReference type="Proteomes" id="UP000786811">
    <property type="component" value="Unassembled WGS sequence"/>
</dbReference>
<dbReference type="AlphaFoldDB" id="A0A8J2HJN3"/>
<gene>
    <name evidence="1" type="ORF">HICCMSTLAB_LOCUS9732</name>
</gene>
<dbReference type="EMBL" id="CAJNRD030001122">
    <property type="protein sequence ID" value="CAG5100659.1"/>
    <property type="molecule type" value="Genomic_DNA"/>
</dbReference>
<proteinExistence type="predicted"/>
<accession>A0A8J2HJN3</accession>
<protein>
    <submittedName>
        <fullName evidence="1">Uncharacterized protein</fullName>
    </submittedName>
</protein>
<name>A0A8J2HJN3_COTCN</name>
<comment type="caution">
    <text evidence="1">The sequence shown here is derived from an EMBL/GenBank/DDBJ whole genome shotgun (WGS) entry which is preliminary data.</text>
</comment>
<sequence length="64" mass="7393">MYLIALLSKSNVQNFFGETAMRFNVHLLLHAVEFVRKSGPLWANYAYPHESNIHFLKMLINGAK</sequence>
<evidence type="ECO:0000313" key="2">
    <source>
        <dbReference type="Proteomes" id="UP000786811"/>
    </source>
</evidence>
<organism evidence="1 2">
    <name type="scientific">Cotesia congregata</name>
    <name type="common">Parasitoid wasp</name>
    <name type="synonym">Apanteles congregatus</name>
    <dbReference type="NCBI Taxonomy" id="51543"/>
    <lineage>
        <taxon>Eukaryota</taxon>
        <taxon>Metazoa</taxon>
        <taxon>Ecdysozoa</taxon>
        <taxon>Arthropoda</taxon>
        <taxon>Hexapoda</taxon>
        <taxon>Insecta</taxon>
        <taxon>Pterygota</taxon>
        <taxon>Neoptera</taxon>
        <taxon>Endopterygota</taxon>
        <taxon>Hymenoptera</taxon>
        <taxon>Apocrita</taxon>
        <taxon>Ichneumonoidea</taxon>
        <taxon>Braconidae</taxon>
        <taxon>Microgastrinae</taxon>
        <taxon>Cotesia</taxon>
    </lineage>
</organism>
<evidence type="ECO:0000313" key="1">
    <source>
        <dbReference type="EMBL" id="CAG5100659.1"/>
    </source>
</evidence>
<feature type="non-terminal residue" evidence="1">
    <location>
        <position position="64"/>
    </location>
</feature>
<dbReference type="OrthoDB" id="7761718at2759"/>